<comment type="caution">
    <text evidence="3">The sequence shown here is derived from an EMBL/GenBank/DDBJ whole genome shotgun (WGS) entry which is preliminary data.</text>
</comment>
<dbReference type="InterPro" id="IPR030931">
    <property type="entry name" value="Group_II_RT_mat"/>
</dbReference>
<accession>A0A2G9YJK0</accession>
<reference evidence="3 4" key="1">
    <citation type="submission" date="2017-09" db="EMBL/GenBank/DDBJ databases">
        <title>Depth-based differentiation of microbial function through sediment-hosted aquifers and enrichment of novel symbionts in the deep terrestrial subsurface.</title>
        <authorList>
            <person name="Probst A.J."/>
            <person name="Ladd B."/>
            <person name="Jarett J.K."/>
            <person name="Geller-Mcgrath D.E."/>
            <person name="Sieber C.M."/>
            <person name="Emerson J.B."/>
            <person name="Anantharaman K."/>
            <person name="Thomas B.C."/>
            <person name="Malmstrom R."/>
            <person name="Stieglmeier M."/>
            <person name="Klingl A."/>
            <person name="Woyke T."/>
            <person name="Ryan C.M."/>
            <person name="Banfield J.F."/>
        </authorList>
    </citation>
    <scope>NUCLEOTIDE SEQUENCE [LARGE SCALE GENOMIC DNA]</scope>
    <source>
        <strain evidence="3">CG23_combo_of_CG06-09_8_20_14_all_41_10</strain>
    </source>
</reference>
<gene>
    <name evidence="3" type="primary">ltrA</name>
    <name evidence="3" type="ORF">COX41_02955</name>
</gene>
<dbReference type="GO" id="GO:0003964">
    <property type="term" value="F:RNA-directed DNA polymerase activity"/>
    <property type="evidence" value="ECO:0007669"/>
    <property type="project" value="UniProtKB-KW"/>
</dbReference>
<dbReference type="Pfam" id="PF00078">
    <property type="entry name" value="RVT_1"/>
    <property type="match status" value="1"/>
</dbReference>
<dbReference type="PROSITE" id="PS50878">
    <property type="entry name" value="RT_POL"/>
    <property type="match status" value="1"/>
</dbReference>
<dbReference type="Proteomes" id="UP000231292">
    <property type="component" value="Unassembled WGS sequence"/>
</dbReference>
<evidence type="ECO:0000313" key="4">
    <source>
        <dbReference type="Proteomes" id="UP000231292"/>
    </source>
</evidence>
<dbReference type="Gene3D" id="3.30.70.270">
    <property type="match status" value="1"/>
</dbReference>
<organism evidence="3 4">
    <name type="scientific">Candidatus Sherwoodlollariibacterium unditelluris</name>
    <dbReference type="NCBI Taxonomy" id="1974757"/>
    <lineage>
        <taxon>Bacteria</taxon>
        <taxon>Pseudomonadati</taxon>
        <taxon>Candidatus Omnitrophota</taxon>
        <taxon>Candidatus Sherwoodlollariibacterium</taxon>
    </lineage>
</organism>
<dbReference type="InterPro" id="IPR013597">
    <property type="entry name" value="Mat_intron_G2"/>
</dbReference>
<protein>
    <submittedName>
        <fullName evidence="3">Group II intron reverse transcriptase/maturase</fullName>
    </submittedName>
</protein>
<keyword evidence="3" id="KW-0808">Transferase</keyword>
<evidence type="ECO:0000256" key="1">
    <source>
        <dbReference type="ARBA" id="ARBA00034120"/>
    </source>
</evidence>
<dbReference type="PANTHER" id="PTHR34047:SF8">
    <property type="entry name" value="PROTEIN YKFC"/>
    <property type="match status" value="1"/>
</dbReference>
<dbReference type="InterPro" id="IPR043502">
    <property type="entry name" value="DNA/RNA_pol_sf"/>
</dbReference>
<name>A0A2G9YJK0_9BACT</name>
<dbReference type="CDD" id="cd01651">
    <property type="entry name" value="RT_G2_intron"/>
    <property type="match status" value="1"/>
</dbReference>
<dbReference type="Pfam" id="PF08388">
    <property type="entry name" value="GIIM"/>
    <property type="match status" value="1"/>
</dbReference>
<dbReference type="InterPro" id="IPR000477">
    <property type="entry name" value="RT_dom"/>
</dbReference>
<feature type="domain" description="Reverse transcriptase" evidence="2">
    <location>
        <begin position="82"/>
        <end position="309"/>
    </location>
</feature>
<comment type="similarity">
    <text evidence="1">Belongs to the bacterial reverse transcriptase family.</text>
</comment>
<dbReference type="InterPro" id="IPR043128">
    <property type="entry name" value="Rev_trsase/Diguanyl_cyclase"/>
</dbReference>
<keyword evidence="3" id="KW-0695">RNA-directed DNA polymerase</keyword>
<dbReference type="PANTHER" id="PTHR34047">
    <property type="entry name" value="NUCLEAR INTRON MATURASE 1, MITOCHONDRIAL-RELATED"/>
    <property type="match status" value="1"/>
</dbReference>
<evidence type="ECO:0000259" key="2">
    <source>
        <dbReference type="PROSITE" id="PS50878"/>
    </source>
</evidence>
<dbReference type="AlphaFoldDB" id="A0A2G9YJK0"/>
<evidence type="ECO:0000313" key="3">
    <source>
        <dbReference type="EMBL" id="PIP19408.1"/>
    </source>
</evidence>
<keyword evidence="3" id="KW-0548">Nucleotidyltransferase</keyword>
<dbReference type="InterPro" id="IPR051083">
    <property type="entry name" value="GrpII_Intron_Splice-Mob/Def"/>
</dbReference>
<dbReference type="SUPFAM" id="SSF56672">
    <property type="entry name" value="DNA/RNA polymerases"/>
    <property type="match status" value="1"/>
</dbReference>
<dbReference type="NCBIfam" id="TIGR04416">
    <property type="entry name" value="group_II_RT_mat"/>
    <property type="match status" value="1"/>
</dbReference>
<dbReference type="EMBL" id="PCRK01000067">
    <property type="protein sequence ID" value="PIP19408.1"/>
    <property type="molecule type" value="Genomic_DNA"/>
</dbReference>
<sequence>MEELKSNLTTTDTVQELQRKLFQKAKSNVGFRFYALYDKVYRIDVLSEAWERVKSNKGAGGVDGQTFEDIEKQSVGQFLKGIQQELKAKTYCPQPARRVYIPKPDGTKRPLSIPTIKDRVVQAALKLVIEPIFEADFEDCSYGFRPSKSSQQAALEVRKLLNFGYKEVIETDIEDCFGSIPHRELLDMVAKRVVDGNILWLIKLFLKAGAMEGNDRWTDNKGTPQGGVISPLLANIYLNNIDKSWKPLNNSARLIRYADDLVIMSKYHSQETMAKLKDLVTRLKLRLKQSKTRILNVEYEHFDFLGFTFTKALNRHKDKRTTYFYPSHKAENAIRRRIRQIVDYRRPIKVEQLVEELMPVLRGWVNYFRIANSSRKFGKIKFYVAQRIRKFMRRHKGKVGYGYKQYPDTFLYQKLGVYNDYRVCWAKTF</sequence>
<proteinExistence type="inferred from homology"/>